<dbReference type="Proteomes" id="UP000006546">
    <property type="component" value="Chromosome"/>
</dbReference>
<accession>F4LIC8</accession>
<evidence type="ECO:0000313" key="2">
    <source>
        <dbReference type="Proteomes" id="UP000006546"/>
    </source>
</evidence>
<dbReference type="eggNOG" id="ENOG503391B">
    <property type="taxonomic scope" value="Bacteria"/>
</dbReference>
<name>F4LIC8_TREBD</name>
<dbReference type="EMBL" id="CP002696">
    <property type="protein sequence ID" value="AEE16169.1"/>
    <property type="molecule type" value="Genomic_DNA"/>
</dbReference>
<dbReference type="HOGENOM" id="CLU_052664_0_0_12"/>
<sequence length="362" mass="41708">MINETLKKQNEFTQVDIEEFYGESKNQDSDFSTDIVVLTDKESVLVKKLLNKLQTVSPETLEGLTNRIADMKRLATSIAHFPSLLQRQIIMGETRTQYTLIEALLIHRDGDKMLHLPSKATLGKGFLVVKYHTFSSMTRIAESSGLDYSEVQAFKTATSIIMFTLMAEDVYMNLIDDMSIPIDIRRQIAFALIILWEHRNDQNVSDAAPVLQAVWEARRNLAPAFGTMVGTSELLLLSIQLDEQWNAFLKARLGDRDVSQAMEEFLFGLSYEQIQTLRTTLREQGISAIGRDEISSFLEQEIKTDINSDIRDFYMLYTVRRDNARARKRLNLNGPHNTLEDHYMRFILEKNKEKQYNDIYAK</sequence>
<dbReference type="KEGG" id="tbe:Trebr_0727"/>
<dbReference type="AlphaFoldDB" id="F4LIC8"/>
<protein>
    <submittedName>
        <fullName evidence="1">Uncharacterized protein</fullName>
    </submittedName>
</protein>
<organism evidence="1 2">
    <name type="scientific">Treponema brennaborense (strain DSM 12168 / CIP 105900 / DD5/3)</name>
    <dbReference type="NCBI Taxonomy" id="906968"/>
    <lineage>
        <taxon>Bacteria</taxon>
        <taxon>Pseudomonadati</taxon>
        <taxon>Spirochaetota</taxon>
        <taxon>Spirochaetia</taxon>
        <taxon>Spirochaetales</taxon>
        <taxon>Treponemataceae</taxon>
        <taxon>Treponema</taxon>
    </lineage>
</organism>
<reference evidence="2" key="1">
    <citation type="submission" date="2011-04" db="EMBL/GenBank/DDBJ databases">
        <title>The complete genome of Treponema brennaborense DSM 12168.</title>
        <authorList>
            <person name="Lucas S."/>
            <person name="Han J."/>
            <person name="Lapidus A."/>
            <person name="Bruce D."/>
            <person name="Goodwin L."/>
            <person name="Pitluck S."/>
            <person name="Peters L."/>
            <person name="Kyrpides N."/>
            <person name="Mavromatis K."/>
            <person name="Ivanova N."/>
            <person name="Mikhailova N."/>
            <person name="Pagani I."/>
            <person name="Teshima H."/>
            <person name="Detter J.C."/>
            <person name="Tapia R."/>
            <person name="Han C."/>
            <person name="Land M."/>
            <person name="Hauser L."/>
            <person name="Markowitz V."/>
            <person name="Cheng J.-F."/>
            <person name="Hugenholtz P."/>
            <person name="Woyke T."/>
            <person name="Wu D."/>
            <person name="Gronow S."/>
            <person name="Wellnitz S."/>
            <person name="Brambilla E."/>
            <person name="Klenk H.-P."/>
            <person name="Eisen J.A."/>
        </authorList>
    </citation>
    <scope>NUCLEOTIDE SEQUENCE [LARGE SCALE GENOMIC DNA]</scope>
    <source>
        <strain evidence="2">DSM 12168 / CIP 105900 / DD5/3</strain>
    </source>
</reference>
<dbReference type="STRING" id="906968.Trebr_0727"/>
<gene>
    <name evidence="1" type="ordered locus">Trebr_0727</name>
</gene>
<proteinExistence type="predicted"/>
<keyword evidence="2" id="KW-1185">Reference proteome</keyword>
<dbReference type="RefSeq" id="WP_013757888.1">
    <property type="nucleotide sequence ID" value="NC_015500.1"/>
</dbReference>
<evidence type="ECO:0000313" key="1">
    <source>
        <dbReference type="EMBL" id="AEE16169.1"/>
    </source>
</evidence>